<dbReference type="AlphaFoldDB" id="A0AAE0ZLP7"/>
<evidence type="ECO:0000313" key="1">
    <source>
        <dbReference type="EMBL" id="KAK3771573.1"/>
    </source>
</evidence>
<dbReference type="Proteomes" id="UP001283361">
    <property type="component" value="Unassembled WGS sequence"/>
</dbReference>
<sequence length="313" mass="35426">MALVSKLCSQLSEIEPPKAIANCLLLFLALPGWLARLSAPLPFGLCWGSGNTKGTITACDHGLPQDIRIIFVAKKLQGGKKMLPPVGEEESGEIYTLIILQQGGREREEESGEIYTLIILQQGGREREEETGEIYTLIILQQGGRDREEDSGEIYTLIILQQGGREREEKSGEIYTLIILHQGGREREEESGEIYTLIILQPGGREREEESGEIYTLIILQQAGRERRVGARYRRRLTRARPEHNPHGDETEKVSSIVRSNWTIYPLPSESSRNRLIPRISDVMCFDTQPATVRVYCRVTAELDLDPFWNLPR</sequence>
<reference evidence="1" key="1">
    <citation type="journal article" date="2023" name="G3 (Bethesda)">
        <title>A reference genome for the long-term kleptoplast-retaining sea slug Elysia crispata morphotype clarki.</title>
        <authorList>
            <person name="Eastman K.E."/>
            <person name="Pendleton A.L."/>
            <person name="Shaikh M.A."/>
            <person name="Suttiyut T."/>
            <person name="Ogas R."/>
            <person name="Tomko P."/>
            <person name="Gavelis G."/>
            <person name="Widhalm J.R."/>
            <person name="Wisecaver J.H."/>
        </authorList>
    </citation>
    <scope>NUCLEOTIDE SEQUENCE</scope>
    <source>
        <strain evidence="1">ECLA1</strain>
    </source>
</reference>
<name>A0AAE0ZLP7_9GAST</name>
<keyword evidence="2" id="KW-1185">Reference proteome</keyword>
<evidence type="ECO:0000313" key="2">
    <source>
        <dbReference type="Proteomes" id="UP001283361"/>
    </source>
</evidence>
<feature type="non-terminal residue" evidence="1">
    <location>
        <position position="1"/>
    </location>
</feature>
<protein>
    <submittedName>
        <fullName evidence="1">Uncharacterized protein</fullName>
    </submittedName>
</protein>
<comment type="caution">
    <text evidence="1">The sequence shown here is derived from an EMBL/GenBank/DDBJ whole genome shotgun (WGS) entry which is preliminary data.</text>
</comment>
<dbReference type="EMBL" id="JAWDGP010003716">
    <property type="protein sequence ID" value="KAK3771573.1"/>
    <property type="molecule type" value="Genomic_DNA"/>
</dbReference>
<accession>A0AAE0ZLP7</accession>
<organism evidence="1 2">
    <name type="scientific">Elysia crispata</name>
    <name type="common">lettuce slug</name>
    <dbReference type="NCBI Taxonomy" id="231223"/>
    <lineage>
        <taxon>Eukaryota</taxon>
        <taxon>Metazoa</taxon>
        <taxon>Spiralia</taxon>
        <taxon>Lophotrochozoa</taxon>
        <taxon>Mollusca</taxon>
        <taxon>Gastropoda</taxon>
        <taxon>Heterobranchia</taxon>
        <taxon>Euthyneura</taxon>
        <taxon>Panpulmonata</taxon>
        <taxon>Sacoglossa</taxon>
        <taxon>Placobranchoidea</taxon>
        <taxon>Plakobranchidae</taxon>
        <taxon>Elysia</taxon>
    </lineage>
</organism>
<proteinExistence type="predicted"/>
<gene>
    <name evidence="1" type="ORF">RRG08_045648</name>
</gene>